<comment type="caution">
    <text evidence="10">The sequence shown here is derived from an EMBL/GenBank/DDBJ whole genome shotgun (WGS) entry which is preliminary data.</text>
</comment>
<protein>
    <recommendedName>
        <fullName evidence="9">ABC transmembrane type-1 domain-containing protein</fullName>
    </recommendedName>
</protein>
<feature type="compositionally biased region" description="Low complexity" evidence="8">
    <location>
        <begin position="824"/>
        <end position="840"/>
    </location>
</feature>
<keyword evidence="7" id="KW-0472">Membrane</keyword>
<evidence type="ECO:0000313" key="11">
    <source>
        <dbReference type="Proteomes" id="UP001221898"/>
    </source>
</evidence>
<keyword evidence="2" id="KW-0813">Transport</keyword>
<dbReference type="GO" id="GO:0015910">
    <property type="term" value="P:long-chain fatty acid import into peroxisome"/>
    <property type="evidence" value="ECO:0007669"/>
    <property type="project" value="TreeGrafter"/>
</dbReference>
<dbReference type="Pfam" id="PF11819">
    <property type="entry name" value="CUPID"/>
    <property type="match status" value="1"/>
</dbReference>
<keyword evidence="5" id="KW-1133">Transmembrane helix</keyword>
<dbReference type="GO" id="GO:0005324">
    <property type="term" value="F:long-chain fatty acid transmembrane transporter activity"/>
    <property type="evidence" value="ECO:0007669"/>
    <property type="project" value="TreeGrafter"/>
</dbReference>
<dbReference type="InterPro" id="IPR036640">
    <property type="entry name" value="ABC1_TM_sf"/>
</dbReference>
<feature type="compositionally biased region" description="Basic and acidic residues" evidence="8">
    <location>
        <begin position="753"/>
        <end position="777"/>
    </location>
</feature>
<dbReference type="GO" id="GO:0005524">
    <property type="term" value="F:ATP binding"/>
    <property type="evidence" value="ECO:0007669"/>
    <property type="project" value="InterPro"/>
</dbReference>
<dbReference type="InterPro" id="IPR011527">
    <property type="entry name" value="ABC1_TM_dom"/>
</dbReference>
<dbReference type="SUPFAM" id="SSF90123">
    <property type="entry name" value="ABC transporter transmembrane region"/>
    <property type="match status" value="1"/>
</dbReference>
<evidence type="ECO:0000256" key="7">
    <source>
        <dbReference type="ARBA" id="ARBA00023136"/>
    </source>
</evidence>
<reference evidence="10" key="1">
    <citation type="journal article" date="2023" name="Science">
        <title>Genome structures resolve the early diversification of teleost fishes.</title>
        <authorList>
            <person name="Parey E."/>
            <person name="Louis A."/>
            <person name="Montfort J."/>
            <person name="Bouchez O."/>
            <person name="Roques C."/>
            <person name="Iampietro C."/>
            <person name="Lluch J."/>
            <person name="Castinel A."/>
            <person name="Donnadieu C."/>
            <person name="Desvignes T."/>
            <person name="Floi Bucao C."/>
            <person name="Jouanno E."/>
            <person name="Wen M."/>
            <person name="Mejri S."/>
            <person name="Dirks R."/>
            <person name="Jansen H."/>
            <person name="Henkel C."/>
            <person name="Chen W.J."/>
            <person name="Zahm M."/>
            <person name="Cabau C."/>
            <person name="Klopp C."/>
            <person name="Thompson A.W."/>
            <person name="Robinson-Rechavi M."/>
            <person name="Braasch I."/>
            <person name="Lecointre G."/>
            <person name="Bobe J."/>
            <person name="Postlethwait J.H."/>
            <person name="Berthelot C."/>
            <person name="Roest Crollius H."/>
            <person name="Guiguen Y."/>
        </authorList>
    </citation>
    <scope>NUCLEOTIDE SEQUENCE</scope>
    <source>
        <strain evidence="10">NC1722</strain>
    </source>
</reference>
<dbReference type="InterPro" id="IPR050835">
    <property type="entry name" value="ABC_transporter_sub-D"/>
</dbReference>
<feature type="compositionally biased region" description="Low complexity" evidence="8">
    <location>
        <begin position="667"/>
        <end position="678"/>
    </location>
</feature>
<evidence type="ECO:0000259" key="9">
    <source>
        <dbReference type="PROSITE" id="PS50929"/>
    </source>
</evidence>
<dbReference type="GO" id="GO:0007031">
    <property type="term" value="P:peroxisome organization"/>
    <property type="evidence" value="ECO:0007669"/>
    <property type="project" value="TreeGrafter"/>
</dbReference>
<name>A0AAD7WEZ2_9TELE</name>
<keyword evidence="11" id="KW-1185">Reference proteome</keyword>
<dbReference type="Gene3D" id="1.20.1560.10">
    <property type="entry name" value="ABC transporter type 1, transmembrane domain"/>
    <property type="match status" value="1"/>
</dbReference>
<feature type="compositionally biased region" description="Polar residues" evidence="8">
    <location>
        <begin position="510"/>
        <end position="521"/>
    </location>
</feature>
<dbReference type="GO" id="GO:0140359">
    <property type="term" value="F:ABC-type transporter activity"/>
    <property type="evidence" value="ECO:0007669"/>
    <property type="project" value="InterPro"/>
</dbReference>
<feature type="compositionally biased region" description="Gly residues" evidence="8">
    <location>
        <begin position="802"/>
        <end position="814"/>
    </location>
</feature>
<feature type="region of interest" description="Disordered" evidence="8">
    <location>
        <begin position="479"/>
        <end position="551"/>
    </location>
</feature>
<evidence type="ECO:0000256" key="5">
    <source>
        <dbReference type="ARBA" id="ARBA00022989"/>
    </source>
</evidence>
<feature type="region of interest" description="Disordered" evidence="8">
    <location>
        <begin position="596"/>
        <end position="896"/>
    </location>
</feature>
<evidence type="ECO:0000256" key="8">
    <source>
        <dbReference type="SAM" id="MobiDB-lite"/>
    </source>
</evidence>
<gene>
    <name evidence="10" type="ORF">AAFF_G00059670</name>
</gene>
<dbReference type="PANTHER" id="PTHR11384">
    <property type="entry name" value="ATP-BINDING CASSETTE, SUB-FAMILY D MEMBER"/>
    <property type="match status" value="1"/>
</dbReference>
<evidence type="ECO:0000256" key="1">
    <source>
        <dbReference type="ARBA" id="ARBA00004496"/>
    </source>
</evidence>
<dbReference type="Pfam" id="PF06472">
    <property type="entry name" value="ABC_membrane_2"/>
    <property type="match status" value="1"/>
</dbReference>
<evidence type="ECO:0000256" key="4">
    <source>
        <dbReference type="ARBA" id="ARBA00022692"/>
    </source>
</evidence>
<dbReference type="GO" id="GO:0042760">
    <property type="term" value="P:very long-chain fatty acid catabolic process"/>
    <property type="evidence" value="ECO:0007669"/>
    <property type="project" value="TreeGrafter"/>
</dbReference>
<dbReference type="InterPro" id="IPR021774">
    <property type="entry name" value="CUPID"/>
</dbReference>
<sequence length="1425" mass="154386">MSGPHIQSVRQVTDESISIRSGEVMTEAAVCTPPLSLARTVRHRTVTCPRKTLELKASLMDAELVFWFRIPTRTDRWEQGQGSAYGGLLRTRTTEERSAARVLRATREHNVLSERASPARCQAAAPVTWVALAPHQSMPSARGGDPFEKLQKALIECIPAGPKYESRALITGHFTPAREECCPVTERSAPWILSLLQSTLGYGCSAEHRRAAPGVAAIRASCRTCRELALRVKSRGRAGGVTPGLHSVTVTPADSRLCGLLFLGQPREKAEGVSRAKLQNPPRRAFCSPRASALGVVTESKPLPSGPHAVVCCSSVVCCNPGSRTSTALGQGGEARLLSGLGGQAAAVSAWLCIAPVSSSSSSSSTVAPPSGPRAHCSVPVDGPVSVRLAGSVSGRTTRESHDMEVKGHTITAMGLGAPDLQGCQDGKQHAERLSELQERRKGLQTLLNTRLGELRRVCLLEAEEEVCQRKQKRALFSGTLRRQTDSEQHTTHGKRTVHRGCHTDDTVKSESSSMSDSTGQDNEESSPGVAPDGLSPSRPRLAPGSPDSRICRKLSPVEIYYEMRTRRNSMASSARYAPLAAQSAAVSDHVMLDLSRTGTPEPLSPEEHVQRGGQKRSRHPPPVQNGPGERPHQVQPPRPPPPYDPPAEHTHPQAPTQHRLRSACRMGGSEVSSGMVGKHWSDGPDETQAVPLQEGSSPGSFERGGCPYSARTRRSNSSEALLDRTVFPEDGGGPRTGMPSRGGPYKSSEALTDGRLRQVHRASPERHLNGHAEQGRMRSSVGGRGGGRGRGEEEEEEEEGSGSGSGRGGGGGYNEILMDYIWGKQQKMQVQQQQQQRHQSGGGGGNARPWPEGSCPSAPTSVASPHFNGFPPSQAPHLAAGPPPYSPLLLRGKPGEPRRVKVTRTKSCGPFIPLQQHQQEAILLSAYSEPPGSASSSTAALYPYPAELAAPTPAPALALEGLRDWYLRNTIGHASTVGKVQDAALPPRRRTPPSMHLPHQPQSFQAEPAYSALPQSATFHGHPLHGRSMELSLFQDPFPSQMQELTLKEPSTDLPAPGTLTDGRTERGPGWGGVGWGQEQTYGVKKLYPLVSGKLRGGLAKRPAGTPPQASNGGAQDVEKAKKKSNSPAVNREFLERLTRLLRILFPRLLCKELALLCVHSVALVSRTFLSIYVASLDGRIVKTIVKKDPQAFVWELTQWLLIAIPATFVNSVIRYLEGQLSLAFRTRLVTHAYHLYFSEQTYYRVSNMDGRLANPDQSLTEDMVMFAASVAHLYSNLTKPILDVVVTCYTLLRAAESKGANTTWPSVIAGIVVALTAKVLRAFSPRFGKLVAEEARRKGDLRYMHSRIIANSEEIAFYGGHQVEMAQLQRSYQSLSSQINLILSKRLWYVMLEQFLMNTVTAELIRYSGRLGELSSLPRSVNS</sequence>
<feature type="compositionally biased region" description="Basic residues" evidence="8">
    <location>
        <begin position="492"/>
        <end position="501"/>
    </location>
</feature>
<feature type="region of interest" description="Disordered" evidence="8">
    <location>
        <begin position="1099"/>
        <end position="1126"/>
    </location>
</feature>
<dbReference type="GO" id="GO:0005778">
    <property type="term" value="C:peroxisomal membrane"/>
    <property type="evidence" value="ECO:0007669"/>
    <property type="project" value="TreeGrafter"/>
</dbReference>
<keyword evidence="6" id="KW-0175">Coiled coil</keyword>
<keyword evidence="4" id="KW-0812">Transmembrane</keyword>
<dbReference type="PANTHER" id="PTHR11384:SF71">
    <property type="entry name" value="ATP-BINDING CASSETTE SUB-FAMILY D MEMBER 1"/>
    <property type="match status" value="1"/>
</dbReference>
<evidence type="ECO:0000313" key="10">
    <source>
        <dbReference type="EMBL" id="KAJ8393494.1"/>
    </source>
</evidence>
<dbReference type="Proteomes" id="UP001221898">
    <property type="component" value="Unassembled WGS sequence"/>
</dbReference>
<feature type="compositionally biased region" description="Pro residues" evidence="8">
    <location>
        <begin position="635"/>
        <end position="646"/>
    </location>
</feature>
<dbReference type="EMBL" id="JAINUG010000136">
    <property type="protein sequence ID" value="KAJ8393494.1"/>
    <property type="molecule type" value="Genomic_DNA"/>
</dbReference>
<feature type="region of interest" description="Disordered" evidence="8">
    <location>
        <begin position="1051"/>
        <end position="1070"/>
    </location>
</feature>
<keyword evidence="3" id="KW-0963">Cytoplasm</keyword>
<feature type="domain" description="ABC transmembrane type-1" evidence="9">
    <location>
        <begin position="1163"/>
        <end position="1404"/>
    </location>
</feature>
<organism evidence="10 11">
    <name type="scientific">Aldrovandia affinis</name>
    <dbReference type="NCBI Taxonomy" id="143900"/>
    <lineage>
        <taxon>Eukaryota</taxon>
        <taxon>Metazoa</taxon>
        <taxon>Chordata</taxon>
        <taxon>Craniata</taxon>
        <taxon>Vertebrata</taxon>
        <taxon>Euteleostomi</taxon>
        <taxon>Actinopterygii</taxon>
        <taxon>Neopterygii</taxon>
        <taxon>Teleostei</taxon>
        <taxon>Notacanthiformes</taxon>
        <taxon>Halosauridae</taxon>
        <taxon>Aldrovandia</taxon>
    </lineage>
</organism>
<evidence type="ECO:0000256" key="6">
    <source>
        <dbReference type="ARBA" id="ARBA00023054"/>
    </source>
</evidence>
<comment type="subcellular location">
    <subcellularLocation>
        <location evidence="1">Cytoplasm</location>
    </subcellularLocation>
</comment>
<evidence type="ECO:0000256" key="3">
    <source>
        <dbReference type="ARBA" id="ARBA00022490"/>
    </source>
</evidence>
<evidence type="ECO:0000256" key="2">
    <source>
        <dbReference type="ARBA" id="ARBA00022448"/>
    </source>
</evidence>
<dbReference type="PROSITE" id="PS50929">
    <property type="entry name" value="ABC_TM1F"/>
    <property type="match status" value="1"/>
</dbReference>
<proteinExistence type="predicted"/>
<dbReference type="GO" id="GO:0006635">
    <property type="term" value="P:fatty acid beta-oxidation"/>
    <property type="evidence" value="ECO:0007669"/>
    <property type="project" value="TreeGrafter"/>
</dbReference>
<accession>A0AAD7WEZ2</accession>